<proteinExistence type="predicted"/>
<keyword evidence="2" id="KW-1185">Reference proteome</keyword>
<accession>A0ABQ7NR45</accession>
<name>A0ABQ7NR45_BRACM</name>
<reference evidence="1 2" key="1">
    <citation type="submission" date="2021-03" db="EMBL/GenBank/DDBJ databases">
        <authorList>
            <person name="King G.J."/>
            <person name="Bancroft I."/>
            <person name="Baten A."/>
            <person name="Bloomfield J."/>
            <person name="Borpatragohain P."/>
            <person name="He Z."/>
            <person name="Irish N."/>
            <person name="Irwin J."/>
            <person name="Liu K."/>
            <person name="Mauleon R.P."/>
            <person name="Moore J."/>
            <person name="Morris R."/>
            <person name="Ostergaard L."/>
            <person name="Wang B."/>
            <person name="Wells R."/>
        </authorList>
    </citation>
    <scope>NUCLEOTIDE SEQUENCE [LARGE SCALE GENOMIC DNA]</scope>
    <source>
        <strain evidence="1">R-o-18</strain>
        <tissue evidence="1">Leaf</tissue>
    </source>
</reference>
<sequence>MLISNRSEDSVSVLLRFGGNYHHIPRASFLEGNGGPPCTVACFMPQFVHINHSTFQ</sequence>
<evidence type="ECO:0000313" key="2">
    <source>
        <dbReference type="Proteomes" id="UP000823674"/>
    </source>
</evidence>
<gene>
    <name evidence="1" type="primary">A01p010640.1_BraROA</name>
    <name evidence="1" type="ORF">IGI04_000904</name>
</gene>
<dbReference type="Proteomes" id="UP000823674">
    <property type="component" value="Chromosome A01"/>
</dbReference>
<comment type="caution">
    <text evidence="1">The sequence shown here is derived from an EMBL/GenBank/DDBJ whole genome shotgun (WGS) entry which is preliminary data.</text>
</comment>
<dbReference type="EMBL" id="JADBGQ010000001">
    <property type="protein sequence ID" value="KAG5413337.1"/>
    <property type="molecule type" value="Genomic_DNA"/>
</dbReference>
<protein>
    <submittedName>
        <fullName evidence="1">Uncharacterized protein</fullName>
    </submittedName>
</protein>
<evidence type="ECO:0000313" key="1">
    <source>
        <dbReference type="EMBL" id="KAG5413337.1"/>
    </source>
</evidence>
<organism evidence="1 2">
    <name type="scientific">Brassica rapa subsp. trilocularis</name>
    <dbReference type="NCBI Taxonomy" id="1813537"/>
    <lineage>
        <taxon>Eukaryota</taxon>
        <taxon>Viridiplantae</taxon>
        <taxon>Streptophyta</taxon>
        <taxon>Embryophyta</taxon>
        <taxon>Tracheophyta</taxon>
        <taxon>Spermatophyta</taxon>
        <taxon>Magnoliopsida</taxon>
        <taxon>eudicotyledons</taxon>
        <taxon>Gunneridae</taxon>
        <taxon>Pentapetalae</taxon>
        <taxon>rosids</taxon>
        <taxon>malvids</taxon>
        <taxon>Brassicales</taxon>
        <taxon>Brassicaceae</taxon>
        <taxon>Brassiceae</taxon>
        <taxon>Brassica</taxon>
    </lineage>
</organism>